<evidence type="ECO:0000256" key="11">
    <source>
        <dbReference type="ARBA" id="ARBA00032305"/>
    </source>
</evidence>
<evidence type="ECO:0000313" key="14">
    <source>
        <dbReference type="Proteomes" id="UP001232973"/>
    </source>
</evidence>
<evidence type="ECO:0000256" key="3">
    <source>
        <dbReference type="ARBA" id="ARBA00008621"/>
    </source>
</evidence>
<dbReference type="Gene3D" id="3.50.30.40">
    <property type="entry name" value="Ribonuclease E inhibitor RraA/RraA-like"/>
    <property type="match status" value="1"/>
</dbReference>
<comment type="subunit">
    <text evidence="4">Homotrimer.</text>
</comment>
<name>A0ABT9XG55_9BACL</name>
<dbReference type="InterPro" id="IPR005493">
    <property type="entry name" value="RraA/RraA-like"/>
</dbReference>
<dbReference type="PANTHER" id="PTHR33254:SF4">
    <property type="entry name" value="4-HYDROXY-4-METHYL-2-OXOGLUTARATE ALDOLASE 3-RELATED"/>
    <property type="match status" value="1"/>
</dbReference>
<sequence>MSTNKEGPRAAIGSHQPAHIGELPEVDLAMTEGWGDIPGLSSTISDILDDLGYHLCVSCTAMPARSTGRCVVGRAVTLRYLPERRVRESASDGLIHQSALQHVSPGDVLVIEGDGAGQYSVFGGMAAHRAVQRGIAGVVVDGAVRDVDQITDEQLPVWSTGVTCVTGRGRLQGVGINVPIRIQRVQVCPGDIVIADDSGICFVPPEVLPEVGRRLNEILAEERRILGTR</sequence>
<evidence type="ECO:0000256" key="8">
    <source>
        <dbReference type="ARBA" id="ARBA00025046"/>
    </source>
</evidence>
<comment type="catalytic activity">
    <reaction evidence="1">
        <text>4-hydroxy-4-methyl-2-oxoglutarate = 2 pyruvate</text>
        <dbReference type="Rhea" id="RHEA:22748"/>
        <dbReference type="ChEBI" id="CHEBI:15361"/>
        <dbReference type="ChEBI" id="CHEBI:58276"/>
        <dbReference type="EC" id="4.1.3.17"/>
    </reaction>
</comment>
<evidence type="ECO:0000256" key="5">
    <source>
        <dbReference type="ARBA" id="ARBA00012213"/>
    </source>
</evidence>
<comment type="caution">
    <text evidence="13">The sequence shown here is derived from an EMBL/GenBank/DDBJ whole genome shotgun (WGS) entry which is preliminary data.</text>
</comment>
<dbReference type="PANTHER" id="PTHR33254">
    <property type="entry name" value="4-HYDROXY-4-METHYL-2-OXOGLUTARATE ALDOLASE 3-RELATED"/>
    <property type="match status" value="1"/>
</dbReference>
<evidence type="ECO:0000256" key="1">
    <source>
        <dbReference type="ARBA" id="ARBA00001342"/>
    </source>
</evidence>
<comment type="similarity">
    <text evidence="3">Belongs to the class II aldolase/RraA-like family.</text>
</comment>
<dbReference type="EC" id="4.1.1.112" evidence="6"/>
<comment type="cofactor">
    <cofactor evidence="2">
        <name>a divalent metal cation</name>
        <dbReference type="ChEBI" id="CHEBI:60240"/>
    </cofactor>
</comment>
<evidence type="ECO:0000256" key="10">
    <source>
        <dbReference type="ARBA" id="ARBA00030169"/>
    </source>
</evidence>
<dbReference type="EC" id="4.1.3.17" evidence="5"/>
<evidence type="ECO:0000256" key="4">
    <source>
        <dbReference type="ARBA" id="ARBA00011233"/>
    </source>
</evidence>
<dbReference type="Proteomes" id="UP001232973">
    <property type="component" value="Unassembled WGS sequence"/>
</dbReference>
<dbReference type="RefSeq" id="WP_274454853.1">
    <property type="nucleotide sequence ID" value="NZ_CP067097.1"/>
</dbReference>
<evidence type="ECO:0000256" key="7">
    <source>
        <dbReference type="ARBA" id="ARBA00016549"/>
    </source>
</evidence>
<proteinExistence type="inferred from homology"/>
<dbReference type="EMBL" id="JAUSTP010000004">
    <property type="protein sequence ID" value="MDQ0189064.1"/>
    <property type="molecule type" value="Genomic_DNA"/>
</dbReference>
<evidence type="ECO:0000256" key="6">
    <source>
        <dbReference type="ARBA" id="ARBA00012947"/>
    </source>
</evidence>
<gene>
    <name evidence="13" type="ORF">J2S03_000880</name>
</gene>
<comment type="function">
    <text evidence="8">Catalyzes the aldol cleavage of 4-hydroxy-4-methyl-2-oxoglutarate (HMG) into 2 molecules of pyruvate. Also contains a secondary oxaloacetate (OAA) decarboxylase activity due to the common pyruvate enolate transition state formed following C-C bond cleavage in the retro-aldol and decarboxylation reactions.</text>
</comment>
<accession>A0ABT9XG55</accession>
<dbReference type="CDD" id="cd16841">
    <property type="entry name" value="RraA_family"/>
    <property type="match status" value="1"/>
</dbReference>
<dbReference type="SUPFAM" id="SSF89562">
    <property type="entry name" value="RraA-like"/>
    <property type="match status" value="1"/>
</dbReference>
<keyword evidence="14" id="KW-1185">Reference proteome</keyword>
<organism evidence="13 14">
    <name type="scientific">Alicyclobacillus cycloheptanicus</name>
    <dbReference type="NCBI Taxonomy" id="1457"/>
    <lineage>
        <taxon>Bacteria</taxon>
        <taxon>Bacillati</taxon>
        <taxon>Bacillota</taxon>
        <taxon>Bacilli</taxon>
        <taxon>Bacillales</taxon>
        <taxon>Alicyclobacillaceae</taxon>
        <taxon>Alicyclobacillus</taxon>
    </lineage>
</organism>
<evidence type="ECO:0000313" key="13">
    <source>
        <dbReference type="EMBL" id="MDQ0189064.1"/>
    </source>
</evidence>
<dbReference type="InterPro" id="IPR036704">
    <property type="entry name" value="RraA/RraA-like_sf"/>
</dbReference>
<evidence type="ECO:0000256" key="9">
    <source>
        <dbReference type="ARBA" id="ARBA00029596"/>
    </source>
</evidence>
<reference evidence="13 14" key="1">
    <citation type="submission" date="2023-07" db="EMBL/GenBank/DDBJ databases">
        <title>Genomic Encyclopedia of Type Strains, Phase IV (KMG-IV): sequencing the most valuable type-strain genomes for metagenomic binning, comparative biology and taxonomic classification.</title>
        <authorList>
            <person name="Goeker M."/>
        </authorList>
    </citation>
    <scope>NUCLEOTIDE SEQUENCE [LARGE SCALE GENOMIC DNA]</scope>
    <source>
        <strain evidence="13 14">DSM 4006</strain>
    </source>
</reference>
<evidence type="ECO:0000256" key="12">
    <source>
        <dbReference type="ARBA" id="ARBA00047973"/>
    </source>
</evidence>
<protein>
    <recommendedName>
        <fullName evidence="7">Putative 4-hydroxy-4-methyl-2-oxoglutarate aldolase</fullName>
        <ecNumber evidence="6">4.1.1.112</ecNumber>
        <ecNumber evidence="5">4.1.3.17</ecNumber>
    </recommendedName>
    <alternativeName>
        <fullName evidence="11">Oxaloacetate decarboxylase</fullName>
    </alternativeName>
    <alternativeName>
        <fullName evidence="9">Regulator of ribonuclease activity homolog</fullName>
    </alternativeName>
    <alternativeName>
        <fullName evidence="10">RraA-like protein</fullName>
    </alternativeName>
</protein>
<comment type="catalytic activity">
    <reaction evidence="12">
        <text>oxaloacetate + H(+) = pyruvate + CO2</text>
        <dbReference type="Rhea" id="RHEA:15641"/>
        <dbReference type="ChEBI" id="CHEBI:15361"/>
        <dbReference type="ChEBI" id="CHEBI:15378"/>
        <dbReference type="ChEBI" id="CHEBI:16452"/>
        <dbReference type="ChEBI" id="CHEBI:16526"/>
        <dbReference type="EC" id="4.1.1.112"/>
    </reaction>
</comment>
<evidence type="ECO:0000256" key="2">
    <source>
        <dbReference type="ARBA" id="ARBA00001968"/>
    </source>
</evidence>
<dbReference type="Pfam" id="PF03737">
    <property type="entry name" value="RraA-like"/>
    <property type="match status" value="1"/>
</dbReference>